<proteinExistence type="inferred from homology"/>
<dbReference type="AlphaFoldDB" id="A0A1H7ZK45"/>
<dbReference type="RefSeq" id="WP_091842581.1">
    <property type="nucleotide sequence ID" value="NZ_FOAN01000015.1"/>
</dbReference>
<evidence type="ECO:0000256" key="1">
    <source>
        <dbReference type="ARBA" id="ARBA00004496"/>
    </source>
</evidence>
<accession>A0A1H7ZK45</accession>
<dbReference type="STRING" id="1036779.SAMN04515666_11511"/>
<evidence type="ECO:0000256" key="3">
    <source>
        <dbReference type="ARBA" id="ARBA00022490"/>
    </source>
</evidence>
<dbReference type="InterPro" id="IPR012842">
    <property type="entry name" value="T3SS_SctL/SctL2"/>
</dbReference>
<keyword evidence="2" id="KW-0813">Transport</keyword>
<dbReference type="GO" id="GO:0005829">
    <property type="term" value="C:cytosol"/>
    <property type="evidence" value="ECO:0007669"/>
    <property type="project" value="TreeGrafter"/>
</dbReference>
<comment type="subcellular location">
    <subcellularLocation>
        <location evidence="1">Cytoplasm</location>
    </subcellularLocation>
</comment>
<gene>
    <name evidence="7" type="ORF">SAMN04515666_11511</name>
</gene>
<dbReference type="EMBL" id="FOAN01000015">
    <property type="protein sequence ID" value="SEM58942.1"/>
    <property type="molecule type" value="Genomic_DNA"/>
</dbReference>
<evidence type="ECO:0000313" key="8">
    <source>
        <dbReference type="Proteomes" id="UP000199664"/>
    </source>
</evidence>
<dbReference type="PANTHER" id="PTHR34982:SF4">
    <property type="entry name" value="TYPE 3 SECRETION SYSTEM STATOR PROTEIN"/>
    <property type="match status" value="1"/>
</dbReference>
<dbReference type="Proteomes" id="UP000199664">
    <property type="component" value="Unassembled WGS sequence"/>
</dbReference>
<organism evidence="7 8">
    <name type="scientific">Bosea lupini</name>
    <dbReference type="NCBI Taxonomy" id="1036779"/>
    <lineage>
        <taxon>Bacteria</taxon>
        <taxon>Pseudomonadati</taxon>
        <taxon>Pseudomonadota</taxon>
        <taxon>Alphaproteobacteria</taxon>
        <taxon>Hyphomicrobiales</taxon>
        <taxon>Boseaceae</taxon>
        <taxon>Bosea</taxon>
    </lineage>
</organism>
<evidence type="ECO:0000313" key="7">
    <source>
        <dbReference type="EMBL" id="SEM58942.1"/>
    </source>
</evidence>
<protein>
    <recommendedName>
        <fullName evidence="6">Type 3 secretion system stator protein</fullName>
    </recommendedName>
</protein>
<dbReference type="NCBIfam" id="TIGR02499">
    <property type="entry name" value="HrpE_YscL_not"/>
    <property type="match status" value="1"/>
</dbReference>
<dbReference type="OrthoDB" id="5296952at2"/>
<keyword evidence="4" id="KW-0653">Protein transport</keyword>
<dbReference type="InterPro" id="IPR010586">
    <property type="entry name" value="T3SS_stator_protein"/>
</dbReference>
<evidence type="ECO:0000256" key="4">
    <source>
        <dbReference type="ARBA" id="ARBA00022927"/>
    </source>
</evidence>
<evidence type="ECO:0000256" key="2">
    <source>
        <dbReference type="ARBA" id="ARBA00022448"/>
    </source>
</evidence>
<name>A0A1H7ZK45_9HYPH</name>
<dbReference type="InterPro" id="IPR051472">
    <property type="entry name" value="T3SS_Stator/FliH"/>
</dbReference>
<sequence>MTAAADLPSRPPRGLVPAEQAAAWGDGFIFLDAARQTARAIEAAAREEAARMLSQAAAAGRERGEAEAAERTGRAIADIDAYFAGLSGSLADIAFEIVRDVIDQFDRRDIVAMAALKALSAFRRSRTLTVRVHPEHVEAVTETLQDAIRTGGLELALEVSGDPGLARDGCLLTSDITTIDAGIDSQIEALRRGLLRRSTP</sequence>
<reference evidence="8" key="1">
    <citation type="submission" date="2016-10" db="EMBL/GenBank/DDBJ databases">
        <authorList>
            <person name="Varghese N."/>
            <person name="Submissions S."/>
        </authorList>
    </citation>
    <scope>NUCLEOTIDE SEQUENCE [LARGE SCALE GENOMIC DNA]</scope>
    <source>
        <strain evidence="8">LMG 26383,CCUG 61248,R- 45681</strain>
    </source>
</reference>
<comment type="similarity">
    <text evidence="5">Belongs to the SctL stator family.</text>
</comment>
<dbReference type="GO" id="GO:0030254">
    <property type="term" value="P:protein secretion by the type III secretion system"/>
    <property type="evidence" value="ECO:0007669"/>
    <property type="project" value="InterPro"/>
</dbReference>
<keyword evidence="3" id="KW-0963">Cytoplasm</keyword>
<evidence type="ECO:0000256" key="5">
    <source>
        <dbReference type="ARBA" id="ARBA00024335"/>
    </source>
</evidence>
<keyword evidence="8" id="KW-1185">Reference proteome</keyword>
<evidence type="ECO:0000256" key="6">
    <source>
        <dbReference type="ARBA" id="ARBA00040494"/>
    </source>
</evidence>
<dbReference type="PANTHER" id="PTHR34982">
    <property type="entry name" value="YOP PROTEINS TRANSLOCATION PROTEIN L"/>
    <property type="match status" value="1"/>
</dbReference>
<dbReference type="Pfam" id="PF06635">
    <property type="entry name" value="T3SS_SCTL"/>
    <property type="match status" value="1"/>
</dbReference>